<reference evidence="1" key="2">
    <citation type="submission" date="2020-11" db="EMBL/GenBank/DDBJ databases">
        <authorList>
            <person name="McCartney M.A."/>
            <person name="Auch B."/>
            <person name="Kono T."/>
            <person name="Mallez S."/>
            <person name="Becker A."/>
            <person name="Gohl D.M."/>
            <person name="Silverstein K.A.T."/>
            <person name="Koren S."/>
            <person name="Bechman K.B."/>
            <person name="Herman A."/>
            <person name="Abrahante J.E."/>
            <person name="Garbe J."/>
        </authorList>
    </citation>
    <scope>NUCLEOTIDE SEQUENCE</scope>
    <source>
        <strain evidence="1">Duluth1</strain>
        <tissue evidence="1">Whole animal</tissue>
    </source>
</reference>
<keyword evidence="2" id="KW-1185">Reference proteome</keyword>
<evidence type="ECO:0000313" key="1">
    <source>
        <dbReference type="EMBL" id="KAH3836647.1"/>
    </source>
</evidence>
<accession>A0A9D4KBA8</accession>
<dbReference type="AlphaFoldDB" id="A0A9D4KBA8"/>
<dbReference type="Proteomes" id="UP000828390">
    <property type="component" value="Unassembled WGS sequence"/>
</dbReference>
<name>A0A9D4KBA8_DREPO</name>
<dbReference type="EMBL" id="JAIWYP010000004">
    <property type="protein sequence ID" value="KAH3836647.1"/>
    <property type="molecule type" value="Genomic_DNA"/>
</dbReference>
<organism evidence="1 2">
    <name type="scientific">Dreissena polymorpha</name>
    <name type="common">Zebra mussel</name>
    <name type="synonym">Mytilus polymorpha</name>
    <dbReference type="NCBI Taxonomy" id="45954"/>
    <lineage>
        <taxon>Eukaryota</taxon>
        <taxon>Metazoa</taxon>
        <taxon>Spiralia</taxon>
        <taxon>Lophotrochozoa</taxon>
        <taxon>Mollusca</taxon>
        <taxon>Bivalvia</taxon>
        <taxon>Autobranchia</taxon>
        <taxon>Heteroconchia</taxon>
        <taxon>Euheterodonta</taxon>
        <taxon>Imparidentia</taxon>
        <taxon>Neoheterodontei</taxon>
        <taxon>Myida</taxon>
        <taxon>Dreissenoidea</taxon>
        <taxon>Dreissenidae</taxon>
        <taxon>Dreissena</taxon>
    </lineage>
</organism>
<protein>
    <submittedName>
        <fullName evidence="1">Uncharacterized protein</fullName>
    </submittedName>
</protein>
<proteinExistence type="predicted"/>
<evidence type="ECO:0000313" key="2">
    <source>
        <dbReference type="Proteomes" id="UP000828390"/>
    </source>
</evidence>
<sequence length="84" mass="9719">MTGKAFQRLCGVIFVLTSAYKSSSYQEDTEIQILPDQAEELYSSILRSEATQMLYVLTLRSNSRQLYRRRNMNLTKPQGQANYC</sequence>
<comment type="caution">
    <text evidence="1">The sequence shown here is derived from an EMBL/GenBank/DDBJ whole genome shotgun (WGS) entry which is preliminary data.</text>
</comment>
<reference evidence="1" key="1">
    <citation type="journal article" date="2019" name="bioRxiv">
        <title>The Genome of the Zebra Mussel, Dreissena polymorpha: A Resource for Invasive Species Research.</title>
        <authorList>
            <person name="McCartney M.A."/>
            <person name="Auch B."/>
            <person name="Kono T."/>
            <person name="Mallez S."/>
            <person name="Zhang Y."/>
            <person name="Obille A."/>
            <person name="Becker A."/>
            <person name="Abrahante J.E."/>
            <person name="Garbe J."/>
            <person name="Badalamenti J.P."/>
            <person name="Herman A."/>
            <person name="Mangelson H."/>
            <person name="Liachko I."/>
            <person name="Sullivan S."/>
            <person name="Sone E.D."/>
            <person name="Koren S."/>
            <person name="Silverstein K.A.T."/>
            <person name="Beckman K.B."/>
            <person name="Gohl D.M."/>
        </authorList>
    </citation>
    <scope>NUCLEOTIDE SEQUENCE</scope>
    <source>
        <strain evidence="1">Duluth1</strain>
        <tissue evidence="1">Whole animal</tissue>
    </source>
</reference>
<gene>
    <name evidence="1" type="ORF">DPMN_110018</name>
</gene>